<proteinExistence type="predicted"/>
<accession>A0A9N7ZBD8</accession>
<keyword evidence="2" id="KW-1185">Reference proteome</keyword>
<organism evidence="1 2">
    <name type="scientific">Pleuronectes platessa</name>
    <name type="common">European plaice</name>
    <dbReference type="NCBI Taxonomy" id="8262"/>
    <lineage>
        <taxon>Eukaryota</taxon>
        <taxon>Metazoa</taxon>
        <taxon>Chordata</taxon>
        <taxon>Craniata</taxon>
        <taxon>Vertebrata</taxon>
        <taxon>Euteleostomi</taxon>
        <taxon>Actinopterygii</taxon>
        <taxon>Neopterygii</taxon>
        <taxon>Teleostei</taxon>
        <taxon>Neoteleostei</taxon>
        <taxon>Acanthomorphata</taxon>
        <taxon>Carangaria</taxon>
        <taxon>Pleuronectiformes</taxon>
        <taxon>Pleuronectoidei</taxon>
        <taxon>Pleuronectidae</taxon>
        <taxon>Pleuronectes</taxon>
    </lineage>
</organism>
<dbReference type="EMBL" id="CADEAL010004313">
    <property type="protein sequence ID" value="CAB1456812.1"/>
    <property type="molecule type" value="Genomic_DNA"/>
</dbReference>
<sequence>MPVTFVVESSQVPKSATLDRSTSSSAPFEALEEQGVHLDFLACQPFAFDFETVHYSTDVTGFLPVLTMVSVMNECHVLSDGVSSLPADAPVEPLKPSHGPVVYMLGLPASVHPFVDRDTGSPKSQRAGHKQACGSRWGRSLCLLSQTQQHKERPGPQACLSSALTLAAMRCSVHERVDRGRSDQSR</sequence>
<dbReference type="Proteomes" id="UP001153269">
    <property type="component" value="Unassembled WGS sequence"/>
</dbReference>
<reference evidence="1" key="1">
    <citation type="submission" date="2020-03" db="EMBL/GenBank/DDBJ databases">
        <authorList>
            <person name="Weist P."/>
        </authorList>
    </citation>
    <scope>NUCLEOTIDE SEQUENCE</scope>
</reference>
<gene>
    <name evidence="1" type="ORF">PLEPLA_LOCUS44606</name>
</gene>
<dbReference type="AlphaFoldDB" id="A0A9N7ZBD8"/>
<evidence type="ECO:0000313" key="1">
    <source>
        <dbReference type="EMBL" id="CAB1456812.1"/>
    </source>
</evidence>
<evidence type="ECO:0000313" key="2">
    <source>
        <dbReference type="Proteomes" id="UP001153269"/>
    </source>
</evidence>
<protein>
    <submittedName>
        <fullName evidence="1">Uncharacterized protein</fullName>
    </submittedName>
</protein>
<comment type="caution">
    <text evidence="1">The sequence shown here is derived from an EMBL/GenBank/DDBJ whole genome shotgun (WGS) entry which is preliminary data.</text>
</comment>
<name>A0A9N7ZBD8_PLEPL</name>